<dbReference type="VEuPathDB" id="TriTrypDB:TcCLB.510101.200"/>
<feature type="coiled-coil region" evidence="2">
    <location>
        <begin position="169"/>
        <end position="215"/>
    </location>
</feature>
<dbReference type="VEuPathDB" id="TriTrypDB:BCY84_13037"/>
<keyword evidence="1" id="KW-0863">Zinc-finger</keyword>
<dbReference type="VEuPathDB" id="TriTrypDB:TcBrA4_0090400"/>
<evidence type="ECO:0000256" key="2">
    <source>
        <dbReference type="SAM" id="Coils"/>
    </source>
</evidence>
<dbReference type="VEuPathDB" id="TriTrypDB:TcG_01879"/>
<reference evidence="5 6" key="1">
    <citation type="journal article" date="2018" name="Microb. Genom.">
        <title>Expanding an expanded genome: long-read sequencing of Trypanosoma cruzi.</title>
        <authorList>
            <person name="Berna L."/>
            <person name="Rodriguez M."/>
            <person name="Chiribao M.L."/>
            <person name="Parodi-Talice A."/>
            <person name="Pita S."/>
            <person name="Rijo G."/>
            <person name="Alvarez-Valin F."/>
            <person name="Robello C."/>
        </authorList>
    </citation>
    <scope>NUCLEOTIDE SEQUENCE [LARGE SCALE GENOMIC DNA]</scope>
    <source>
        <strain evidence="5 6">TCC</strain>
    </source>
</reference>
<dbReference type="VEuPathDB" id="TriTrypDB:C4B63_12g214"/>
<feature type="region of interest" description="Disordered" evidence="3">
    <location>
        <begin position="315"/>
        <end position="334"/>
    </location>
</feature>
<feature type="region of interest" description="Disordered" evidence="3">
    <location>
        <begin position="408"/>
        <end position="465"/>
    </location>
</feature>
<dbReference type="VEuPathDB" id="TriTrypDB:ECC02_002945"/>
<dbReference type="VEuPathDB" id="TriTrypDB:TcCLB.506297.130"/>
<dbReference type="VEuPathDB" id="TriTrypDB:TCDM_00692"/>
<dbReference type="VEuPathDB" id="TriTrypDB:C3747_172g29"/>
<keyword evidence="1" id="KW-0862">Zinc</keyword>
<sequence>MMQGNDSAKSFLEKLKYGGSNTAFIDNSAPPDADGIIVRRLERQYASEPLSVLGIKISDDGEVLSTENGSPAAKANILPHYMIIYVNNQFVGCRADFEDIAAQHLTLIIKLQTTSAMSELMAKILDDEEKAETENGKPSTDINELLRTTPRYGFLSAEHPMFLRWNHRIQTQREARQLLRQATREAEEQLAKEAFEKIRRELEAEEAKQRESQQVAQPAVNPVPVPAPKPTEEFLLKHVQDESSFGRVEEVTEKMDEVQEEASAEELLKLIGAQPNEEKAPVNKVPENDGEVRFFIIPTEEYKLSNGMIATISVKKRSGPFPKPPPGKPPKGLRGLAVNKPNGAVTSIKSFQSDVVCSFCYLRGHNVDECAEKKEQERRLAFVPKERQICRDYLRGRCLRSDCMMRHVSKHSQGRISPPRKRDRERRHRSRSRHHRGGSRRRHHDGRHRGHRSRGVSTERHRRRR</sequence>
<comment type="caution">
    <text evidence="5">The sequence shown here is derived from an EMBL/GenBank/DDBJ whole genome shotgun (WGS) entry which is preliminary data.</text>
</comment>
<dbReference type="VEuPathDB" id="TriTrypDB:TcCL_ESM01754"/>
<dbReference type="VEuPathDB" id="TriTrypDB:C4B63_12g213"/>
<evidence type="ECO:0000313" key="6">
    <source>
        <dbReference type="Proteomes" id="UP000246078"/>
    </source>
</evidence>
<evidence type="ECO:0000256" key="1">
    <source>
        <dbReference type="PROSITE-ProRule" id="PRU00723"/>
    </source>
</evidence>
<proteinExistence type="predicted"/>
<dbReference type="GO" id="GO:0008270">
    <property type="term" value="F:zinc ion binding"/>
    <property type="evidence" value="ECO:0007669"/>
    <property type="project" value="UniProtKB-KW"/>
</dbReference>
<evidence type="ECO:0000259" key="4">
    <source>
        <dbReference type="PROSITE" id="PS50103"/>
    </source>
</evidence>
<feature type="zinc finger region" description="C3H1-type" evidence="1">
    <location>
        <begin position="384"/>
        <end position="410"/>
    </location>
</feature>
<evidence type="ECO:0000256" key="3">
    <source>
        <dbReference type="SAM" id="MobiDB-lite"/>
    </source>
</evidence>
<protein>
    <submittedName>
        <fullName evidence="5">Zinc finger ccch and cchc domain-containing protein</fullName>
    </submittedName>
</protein>
<dbReference type="VEuPathDB" id="TriTrypDB:TcYC6_0043350"/>
<dbReference type="AlphaFoldDB" id="A0A2V2W800"/>
<dbReference type="VEuPathDB" id="TriTrypDB:TCSYLVIO_001638"/>
<gene>
    <name evidence="5" type="ORF">C3747_172g29</name>
</gene>
<dbReference type="InterPro" id="IPR000571">
    <property type="entry name" value="Znf_CCCH"/>
</dbReference>
<dbReference type="Proteomes" id="UP000246078">
    <property type="component" value="Unassembled WGS sequence"/>
</dbReference>
<dbReference type="OrthoDB" id="272691at2759"/>
<keyword evidence="2" id="KW-0175">Coiled coil</keyword>
<feature type="domain" description="C3H1-type" evidence="4">
    <location>
        <begin position="384"/>
        <end position="410"/>
    </location>
</feature>
<evidence type="ECO:0000313" key="5">
    <source>
        <dbReference type="EMBL" id="PWV03669.1"/>
    </source>
</evidence>
<keyword evidence="1" id="KW-0479">Metal-binding</keyword>
<organism evidence="5 6">
    <name type="scientific">Trypanosoma cruzi</name>
    <dbReference type="NCBI Taxonomy" id="5693"/>
    <lineage>
        <taxon>Eukaryota</taxon>
        <taxon>Discoba</taxon>
        <taxon>Euglenozoa</taxon>
        <taxon>Kinetoplastea</taxon>
        <taxon>Metakinetoplastina</taxon>
        <taxon>Trypanosomatida</taxon>
        <taxon>Trypanosomatidae</taxon>
        <taxon>Trypanosoma</taxon>
        <taxon>Schizotrypanum</taxon>
    </lineage>
</organism>
<dbReference type="EMBL" id="PRFC01000172">
    <property type="protein sequence ID" value="PWV03669.1"/>
    <property type="molecule type" value="Genomic_DNA"/>
</dbReference>
<dbReference type="PROSITE" id="PS50103">
    <property type="entry name" value="ZF_C3H1"/>
    <property type="match status" value="1"/>
</dbReference>
<dbReference type="VEuPathDB" id="TriTrypDB:Tc_MARK_484"/>
<accession>A0A2V2W800</accession>
<name>A0A2V2W800_TRYCR</name>